<reference evidence="1 2" key="2">
    <citation type="journal article" date="2016" name="Genome Announc.">
        <title>Permanent Draft Genome Sequences for Two Variants of Frankia sp. Strain CpI1, the First Frankia Strain Isolated from Root Nodules of Comptonia peregrina.</title>
        <authorList>
            <person name="Oshone R."/>
            <person name="Hurst S.G.IV."/>
            <person name="Abebe-Akele F."/>
            <person name="Simpson S."/>
            <person name="Morris K."/>
            <person name="Thomas W.K."/>
            <person name="Tisa L.S."/>
        </authorList>
    </citation>
    <scope>NUCLEOTIDE SEQUENCE [LARGE SCALE GENOMIC DNA]</scope>
    <source>
        <strain evidence="2">CpI1-S</strain>
    </source>
</reference>
<proteinExistence type="predicted"/>
<gene>
    <name evidence="1" type="ORF">FF36_00934</name>
</gene>
<evidence type="ECO:0000313" key="1">
    <source>
        <dbReference type="EMBL" id="KJE24560.1"/>
    </source>
</evidence>
<sequence>MVGHLEDGHQGVGIHRPIILAEMQRRAMAQITHPDPMRVTQRTVLGKRNLRMKCPGR</sequence>
<dbReference type="EMBL" id="JYFN01000005">
    <property type="protein sequence ID" value="KJE24560.1"/>
    <property type="molecule type" value="Genomic_DNA"/>
</dbReference>
<reference evidence="2" key="1">
    <citation type="submission" date="2015-02" db="EMBL/GenBank/DDBJ databases">
        <title>Draft Genome of Frankia sp. CpI1-S.</title>
        <authorList>
            <person name="Oshone R.T."/>
            <person name="Ngom M."/>
            <person name="Ghodhbane-Gtari F."/>
            <person name="Gtari M."/>
            <person name="Morris K."/>
            <person name="Thomas K."/>
            <person name="Sen A."/>
            <person name="Tisa L.S."/>
        </authorList>
    </citation>
    <scope>NUCLEOTIDE SEQUENCE [LARGE SCALE GENOMIC DNA]</scope>
    <source>
        <strain evidence="2">CpI1-S</strain>
    </source>
</reference>
<dbReference type="AlphaFoldDB" id="A0A0D8BKD8"/>
<protein>
    <submittedName>
        <fullName evidence="1">Uncharacterized protein</fullName>
    </submittedName>
</protein>
<dbReference type="Proteomes" id="UP000032545">
    <property type="component" value="Unassembled WGS sequence"/>
</dbReference>
<name>A0A0D8BKD8_9ACTN</name>
<organism evidence="1 2">
    <name type="scientific">Frankia torreyi</name>
    <dbReference type="NCBI Taxonomy" id="1856"/>
    <lineage>
        <taxon>Bacteria</taxon>
        <taxon>Bacillati</taxon>
        <taxon>Actinomycetota</taxon>
        <taxon>Actinomycetes</taxon>
        <taxon>Frankiales</taxon>
        <taxon>Frankiaceae</taxon>
        <taxon>Frankia</taxon>
    </lineage>
</organism>
<comment type="caution">
    <text evidence="1">The sequence shown here is derived from an EMBL/GenBank/DDBJ whole genome shotgun (WGS) entry which is preliminary data.</text>
</comment>
<keyword evidence="2" id="KW-1185">Reference proteome</keyword>
<accession>A0A0D8BKD8</accession>
<evidence type="ECO:0000313" key="2">
    <source>
        <dbReference type="Proteomes" id="UP000032545"/>
    </source>
</evidence>